<keyword evidence="3" id="KW-1185">Reference proteome</keyword>
<evidence type="ECO:0000313" key="3">
    <source>
        <dbReference type="Proteomes" id="UP000596742"/>
    </source>
</evidence>
<comment type="caution">
    <text evidence="2">The sequence shown here is derived from an EMBL/GenBank/DDBJ whole genome shotgun (WGS) entry which is preliminary data.</text>
</comment>
<name>A0A8B6GLZ2_MYTGA</name>
<evidence type="ECO:0000256" key="1">
    <source>
        <dbReference type="SAM" id="Phobius"/>
    </source>
</evidence>
<dbReference type="OrthoDB" id="6088587at2759"/>
<gene>
    <name evidence="2" type="ORF">MGAL_10B021877</name>
</gene>
<keyword evidence="1" id="KW-1133">Transmembrane helix</keyword>
<dbReference type="Proteomes" id="UP000596742">
    <property type="component" value="Unassembled WGS sequence"/>
</dbReference>
<keyword evidence="1" id="KW-0472">Membrane</keyword>
<protein>
    <submittedName>
        <fullName evidence="2">Uncharacterized protein</fullName>
    </submittedName>
</protein>
<sequence length="194" mass="22545">MLLLFFILTKYVLGLNNERLLMPKFNSAVTASDKTTLYNFTCTMYKLPVGGILQFYLNQKSIDILRFSNKMCHNKDSKCTSDKCSCSYTDYSFTWWHIASESNVLKTFEVDMKFKTNRFGKFKCVLARTYNNTVMMDTHSYLQSMEFPETVKPEIGNNEHTIILATFMSVFMMFILVVVCWVRKKVNGYTQSSG</sequence>
<keyword evidence="1" id="KW-0812">Transmembrane</keyword>
<reference evidence="2" key="1">
    <citation type="submission" date="2018-11" db="EMBL/GenBank/DDBJ databases">
        <authorList>
            <person name="Alioto T."/>
            <person name="Alioto T."/>
        </authorList>
    </citation>
    <scope>NUCLEOTIDE SEQUENCE</scope>
</reference>
<accession>A0A8B6GLZ2</accession>
<proteinExistence type="predicted"/>
<organism evidence="2 3">
    <name type="scientific">Mytilus galloprovincialis</name>
    <name type="common">Mediterranean mussel</name>
    <dbReference type="NCBI Taxonomy" id="29158"/>
    <lineage>
        <taxon>Eukaryota</taxon>
        <taxon>Metazoa</taxon>
        <taxon>Spiralia</taxon>
        <taxon>Lophotrochozoa</taxon>
        <taxon>Mollusca</taxon>
        <taxon>Bivalvia</taxon>
        <taxon>Autobranchia</taxon>
        <taxon>Pteriomorphia</taxon>
        <taxon>Mytilida</taxon>
        <taxon>Mytiloidea</taxon>
        <taxon>Mytilidae</taxon>
        <taxon>Mytilinae</taxon>
        <taxon>Mytilus</taxon>
    </lineage>
</organism>
<feature type="transmembrane region" description="Helical" evidence="1">
    <location>
        <begin position="162"/>
        <end position="182"/>
    </location>
</feature>
<dbReference type="EMBL" id="UYJE01008646">
    <property type="protein sequence ID" value="VDI65771.1"/>
    <property type="molecule type" value="Genomic_DNA"/>
</dbReference>
<evidence type="ECO:0000313" key="2">
    <source>
        <dbReference type="EMBL" id="VDI65771.1"/>
    </source>
</evidence>
<dbReference type="AlphaFoldDB" id="A0A8B6GLZ2"/>